<organism evidence="1 2">
    <name type="scientific">Ilex paraguariensis</name>
    <name type="common">yerba mate</name>
    <dbReference type="NCBI Taxonomy" id="185542"/>
    <lineage>
        <taxon>Eukaryota</taxon>
        <taxon>Viridiplantae</taxon>
        <taxon>Streptophyta</taxon>
        <taxon>Embryophyta</taxon>
        <taxon>Tracheophyta</taxon>
        <taxon>Spermatophyta</taxon>
        <taxon>Magnoliopsida</taxon>
        <taxon>eudicotyledons</taxon>
        <taxon>Gunneridae</taxon>
        <taxon>Pentapetalae</taxon>
        <taxon>asterids</taxon>
        <taxon>campanulids</taxon>
        <taxon>Aquifoliales</taxon>
        <taxon>Aquifoliaceae</taxon>
        <taxon>Ilex</taxon>
    </lineage>
</organism>
<evidence type="ECO:0000313" key="2">
    <source>
        <dbReference type="Proteomes" id="UP001642360"/>
    </source>
</evidence>
<sequence>MLVNISSFTRTFVAILRISYGSHPVNPINQGLQRPMVKSVEFPPSSIIYSSCVLYHVDLRISRLLVICHNLNRFPYSLPNPYTFFPFFPQPLIPLDSYVSPAEVGEKDSQFCMITVNLFICRCVFCHTLIPFCGLVMYNPTPLPIQLLEGFS</sequence>
<evidence type="ECO:0000313" key="1">
    <source>
        <dbReference type="EMBL" id="CAK9157900.1"/>
    </source>
</evidence>
<name>A0ABC8SM03_9AQUA</name>
<protein>
    <submittedName>
        <fullName evidence="1">Uncharacterized protein</fullName>
    </submittedName>
</protein>
<gene>
    <name evidence="1" type="ORF">ILEXP_LOCUS26470</name>
</gene>
<dbReference type="AlphaFoldDB" id="A0ABC8SM03"/>
<reference evidence="1 2" key="1">
    <citation type="submission" date="2024-02" db="EMBL/GenBank/DDBJ databases">
        <authorList>
            <person name="Vignale AGUSTIN F."/>
            <person name="Sosa J E."/>
            <person name="Modenutti C."/>
        </authorList>
    </citation>
    <scope>NUCLEOTIDE SEQUENCE [LARGE SCALE GENOMIC DNA]</scope>
</reference>
<proteinExistence type="predicted"/>
<accession>A0ABC8SM03</accession>
<comment type="caution">
    <text evidence="1">The sequence shown here is derived from an EMBL/GenBank/DDBJ whole genome shotgun (WGS) entry which is preliminary data.</text>
</comment>
<dbReference type="EMBL" id="CAUOFW020003081">
    <property type="protein sequence ID" value="CAK9157900.1"/>
    <property type="molecule type" value="Genomic_DNA"/>
</dbReference>
<dbReference type="Proteomes" id="UP001642360">
    <property type="component" value="Unassembled WGS sequence"/>
</dbReference>
<keyword evidence="2" id="KW-1185">Reference proteome</keyword>